<keyword evidence="2" id="KW-1185">Reference proteome</keyword>
<dbReference type="Proteomes" id="UP000682782">
    <property type="component" value="Chromosome"/>
</dbReference>
<accession>A0AC61NAL4</accession>
<sequence>MLKSNRCIALLLVLVLMCGMIPAAQADVVTLGIYFCGRKVSADGTENIVRLDGTFRVMQNGEEIGTIEAGKETLTLPDTERIRIVPLAETIDPEWDLSNAACDVTPDGGSTYTVPVIVEQLKDGAATVSQDTPAEETDTDVTSLPEEEADEEEPEKYDDETDGEEDFDEEPAPVDNGAVTTPTMPPYDLSAIAPTPEPEWKTLTPGDAVIRIYAYSDSNSNGVPNEAEKGIANVVVCLFTENEEAVASVTTGTDGFAEFGNVPEGNYRIKAILPRGWAFNKKSREHEAYASLFDFTIDGEAMSDVFSVGAGTVATPGISLSKCLHVSGTCWFETQVDGLFSDGEAVLPGVKIELDGEKNGLHYETVSDENGAFYIDRVQPAAYKLRAYTPDGMMFTRAASRNGRKTVIAKDGVTSYYHRLDLNDKESKEKQYIGFTWSGIISGICFQDANYNGIYDEGDLPMAGVKVTAIKQAKDEEAAVTYSGEDGTYVLSGLRANTYKMRALLPDDGSDFTKTVSDPLGNHFASRPGRRENFWQNFELANSQQREMNVGVIYPATVSGYVYMDNDFSGDMNGKEKIVTGYMVKLLDADGNVVAQDKTSVKGKFELKDVPPGTYSLSVNNSSFPQLKEYAFTRLGEGNVILNKTNGEGYSENFTLGLGEKRSGMDIGLIKPGTVKGSVFADRNDNGVRDADENGLTGVTVRLMGEEGEAFSTVIGEDGNYLFDAVMPGSYTLEYVLPEHAVFARTSSGGNTITGEGTGSSAPFSMKSGDEVEGPVCGALTLGRIEGRAWMDHDGDGDCGGDEESAGGITVTLTPSRGELEEITATTGEDGAFQLNDLRPDTYTLTVSAPAQYVLSRTDNLDLPLTAGKDTQSVQLPVIMGAVWSNQLLGIVMPASLSGQFWLDENNNGLFDTDEQTPAGYEITVTDDKNGKVFDILRTDEKGRFATSGMIPGNFTLSYTLDEQTIAPKDGSSDFREENGKLVLSGITLAEDEERSGLLLGIVRYTAIGGTAWIDRGTGTMDTLGGTAVSLLDEHGEVLKTVTTGENGAYRFDKLMPGSYQLDVTVPEGCVIIEPNDHRLSGDQISVITDTVNRKGTSDMINLKMAQDQLKMDIGCVLPGRMGDLCWLDLDGDGLQGMNEPGIPNVKIVLMRDGTAVAETETDQYGFYRFNDLYPASYTLQVTAPAEVKPTKHRTDIPMISSVLEEDDREICESVEIQVESDKANYNADIGFICRKNGVYPAGVGEGKTQKWIASYSDDD</sequence>
<evidence type="ECO:0000313" key="1">
    <source>
        <dbReference type="EMBL" id="QUC67586.1"/>
    </source>
</evidence>
<proteinExistence type="predicted"/>
<name>A0AC61NAL4_9FIRM</name>
<gene>
    <name evidence="1" type="ORF">JYE49_02475</name>
</gene>
<organism evidence="1 2">
    <name type="scientific">Aristaeella hokkaidonensis</name>
    <dbReference type="NCBI Taxonomy" id="3046382"/>
    <lineage>
        <taxon>Bacteria</taxon>
        <taxon>Bacillati</taxon>
        <taxon>Bacillota</taxon>
        <taxon>Clostridia</taxon>
        <taxon>Eubacteriales</taxon>
        <taxon>Aristaeellaceae</taxon>
        <taxon>Aristaeella</taxon>
    </lineage>
</organism>
<reference evidence="1" key="1">
    <citation type="submission" date="2021-01" db="EMBL/GenBank/DDBJ databases">
        <title>Complete genome sequence of Clostridiales bacterium R-7.</title>
        <authorList>
            <person name="Mahoney-Kurpe S.C."/>
            <person name="Palevich N."/>
            <person name="Koike S."/>
            <person name="Moon C.D."/>
            <person name="Attwood G.T."/>
        </authorList>
    </citation>
    <scope>NUCLEOTIDE SEQUENCE</scope>
    <source>
        <strain evidence="1">R-7</strain>
    </source>
</reference>
<protein>
    <submittedName>
        <fullName evidence="1">Uncharacterized protein</fullName>
    </submittedName>
</protein>
<dbReference type="EMBL" id="CP068393">
    <property type="protein sequence ID" value="QUC67586.1"/>
    <property type="molecule type" value="Genomic_DNA"/>
</dbReference>
<evidence type="ECO:0000313" key="2">
    <source>
        <dbReference type="Proteomes" id="UP000682782"/>
    </source>
</evidence>